<sequence length="126" mass="14112">MFLRRYRPPTEKKHQQLAPQVKFNTSVSLDQLQTLDSAKTNQDSTTLKRSSLPRGLGGNPIERRRRPPLKPSVTIASPSLMCSKFGFTREQRANSNGPLAIQDASVQATETGIPQRSRFPRHLSSI</sequence>
<comment type="caution">
    <text evidence="2">The sequence shown here is derived from an EMBL/GenBank/DDBJ whole genome shotgun (WGS) entry which is preliminary data.</text>
</comment>
<reference evidence="2 3" key="1">
    <citation type="submission" date="2020-05" db="EMBL/GenBank/DDBJ databases">
        <title>Identification and distribution of gene clusters putatively required for synthesis of sphingolipid metabolism inhibitors in phylogenetically diverse species of the filamentous fungus Fusarium.</title>
        <authorList>
            <person name="Kim H.-S."/>
            <person name="Busman M."/>
            <person name="Brown D.W."/>
            <person name="Divon H."/>
            <person name="Uhlig S."/>
            <person name="Proctor R.H."/>
        </authorList>
    </citation>
    <scope>NUCLEOTIDE SEQUENCE [LARGE SCALE GENOMIC DNA]</scope>
    <source>
        <strain evidence="2 3">NRRL 25211</strain>
    </source>
</reference>
<organism evidence="2 3">
    <name type="scientific">Fusarium pseudoanthophilum</name>
    <dbReference type="NCBI Taxonomy" id="48495"/>
    <lineage>
        <taxon>Eukaryota</taxon>
        <taxon>Fungi</taxon>
        <taxon>Dikarya</taxon>
        <taxon>Ascomycota</taxon>
        <taxon>Pezizomycotina</taxon>
        <taxon>Sordariomycetes</taxon>
        <taxon>Hypocreomycetidae</taxon>
        <taxon>Hypocreales</taxon>
        <taxon>Nectriaceae</taxon>
        <taxon>Fusarium</taxon>
        <taxon>Fusarium fujikuroi species complex</taxon>
    </lineage>
</organism>
<evidence type="ECO:0000256" key="1">
    <source>
        <dbReference type="SAM" id="MobiDB-lite"/>
    </source>
</evidence>
<gene>
    <name evidence="2" type="ORF">FPANT_11187</name>
</gene>
<dbReference type="EMBL" id="JAAOAR010000666">
    <property type="protein sequence ID" value="KAF5575857.1"/>
    <property type="molecule type" value="Genomic_DNA"/>
</dbReference>
<accession>A0A8H5NR82</accession>
<name>A0A8H5NR82_9HYPO</name>
<feature type="region of interest" description="Disordered" evidence="1">
    <location>
        <begin position="35"/>
        <end position="75"/>
    </location>
</feature>
<dbReference type="Proteomes" id="UP000544095">
    <property type="component" value="Unassembled WGS sequence"/>
</dbReference>
<keyword evidence="3" id="KW-1185">Reference proteome</keyword>
<dbReference type="AlphaFoldDB" id="A0A8H5NR82"/>
<protein>
    <submittedName>
        <fullName evidence="2">Uncharacterized protein</fullName>
    </submittedName>
</protein>
<feature type="compositionally biased region" description="Polar residues" evidence="1">
    <location>
        <begin position="35"/>
        <end position="49"/>
    </location>
</feature>
<evidence type="ECO:0000313" key="2">
    <source>
        <dbReference type="EMBL" id="KAF5575857.1"/>
    </source>
</evidence>
<proteinExistence type="predicted"/>
<evidence type="ECO:0000313" key="3">
    <source>
        <dbReference type="Proteomes" id="UP000544095"/>
    </source>
</evidence>